<dbReference type="InterPro" id="IPR012678">
    <property type="entry name" value="Ribosomal_uL23/eL15/eS24_sf"/>
</dbReference>
<evidence type="ECO:0000256" key="2">
    <source>
        <dbReference type="ARBA" id="ARBA00006700"/>
    </source>
</evidence>
<dbReference type="NCBIfam" id="NF004363">
    <property type="entry name" value="PRK05738.2-4"/>
    <property type="match status" value="1"/>
</dbReference>
<comment type="subunit">
    <text evidence="8">Part of the 50S ribosomal subunit.</text>
</comment>
<evidence type="ECO:0000313" key="9">
    <source>
        <dbReference type="EMBL" id="ABD62234.2"/>
    </source>
</evidence>
<evidence type="ECO:0000256" key="8">
    <source>
        <dbReference type="HAMAP-Rule" id="MF_01369"/>
    </source>
</evidence>
<reference evidence="9" key="2">
    <citation type="journal article" date="2007" name="BMC Biol.">
        <title>A clade uniting the green algae Mesostigma viride and Chlorokybus atmophyticus represents the deepest branch of the Streptophyta in chloroplast genome-based phylogenies.</title>
        <authorList>
            <person name="Lemieux C."/>
            <person name="Otis C."/>
            <person name="Turmel M."/>
        </authorList>
    </citation>
    <scope>NUCLEOTIDE SEQUENCE [LARGE SCALE GENOMIC DNA]</scope>
    <source>
        <strain evidence="9">SAG 48.80</strain>
    </source>
</reference>
<accession>Q19VA7</accession>
<name>Q19VA7_CHLAT</name>
<keyword evidence="9" id="KW-0150">Chloroplast</keyword>
<dbReference type="Gene3D" id="3.30.70.330">
    <property type="match status" value="1"/>
</dbReference>
<organism evidence="9">
    <name type="scientific">Chlorokybus atmophyticus</name>
    <name type="common">Soil alga</name>
    <dbReference type="NCBI Taxonomy" id="3144"/>
    <lineage>
        <taxon>Eukaryota</taxon>
        <taxon>Viridiplantae</taxon>
        <taxon>Streptophyta</taxon>
        <taxon>Chlorokybophyceae</taxon>
        <taxon>Chlorokybales</taxon>
        <taxon>Chlorokybaceae</taxon>
        <taxon>Chlorokybus</taxon>
    </lineage>
</organism>
<dbReference type="GeneID" id="4783309"/>
<dbReference type="EMBL" id="DQ422812">
    <property type="protein sequence ID" value="ABD62234.2"/>
    <property type="molecule type" value="Genomic_DNA"/>
</dbReference>
<evidence type="ECO:0000256" key="4">
    <source>
        <dbReference type="ARBA" id="ARBA00022884"/>
    </source>
</evidence>
<evidence type="ECO:0000256" key="3">
    <source>
        <dbReference type="ARBA" id="ARBA00022730"/>
    </source>
</evidence>
<gene>
    <name evidence="8 9" type="primary">rpl23</name>
</gene>
<sequence>MIDLVKYPVLTEKATRLLDNNQYTFDVDPKATKVTIKALIENLFQVKVVSVNTHIPPRKRRRIGRSQGYRTQYKRVIVTLKTGDSIQLFPET</sequence>
<keyword evidence="4 8" id="KW-0694">RNA-binding</keyword>
<dbReference type="InterPro" id="IPR013025">
    <property type="entry name" value="Ribosomal_uL23-like"/>
</dbReference>
<dbReference type="GO" id="GO:0005840">
    <property type="term" value="C:ribosome"/>
    <property type="evidence" value="ECO:0007669"/>
    <property type="project" value="UniProtKB-KW"/>
</dbReference>
<evidence type="ECO:0000256" key="5">
    <source>
        <dbReference type="ARBA" id="ARBA00022980"/>
    </source>
</evidence>
<protein>
    <recommendedName>
        <fullName evidence="7 8">Large ribosomal subunit protein uL23c</fullName>
    </recommendedName>
</protein>
<dbReference type="SUPFAM" id="SSF54189">
    <property type="entry name" value="Ribosomal proteins S24e, L23 and L15e"/>
    <property type="match status" value="1"/>
</dbReference>
<comment type="subcellular location">
    <subcellularLocation>
        <location evidence="8">Plastid</location>
        <location evidence="8">Chloroplast</location>
    </subcellularLocation>
</comment>
<keyword evidence="9" id="KW-0934">Plastid</keyword>
<dbReference type="GO" id="GO:0006412">
    <property type="term" value="P:translation"/>
    <property type="evidence" value="ECO:0007669"/>
    <property type="project" value="UniProtKB-UniRule"/>
</dbReference>
<dbReference type="GO" id="GO:0003735">
    <property type="term" value="F:structural constituent of ribosome"/>
    <property type="evidence" value="ECO:0007669"/>
    <property type="project" value="InterPro"/>
</dbReference>
<evidence type="ECO:0000256" key="7">
    <source>
        <dbReference type="ARBA" id="ARBA00035287"/>
    </source>
</evidence>
<dbReference type="InterPro" id="IPR012677">
    <property type="entry name" value="Nucleotide-bd_a/b_plait_sf"/>
</dbReference>
<dbReference type="NCBIfam" id="NF004368">
    <property type="entry name" value="PRK05738.3-4"/>
    <property type="match status" value="1"/>
</dbReference>
<dbReference type="GO" id="GO:0009507">
    <property type="term" value="C:chloroplast"/>
    <property type="evidence" value="ECO:0007669"/>
    <property type="project" value="UniProtKB-SubCell"/>
</dbReference>
<keyword evidence="3 8" id="KW-0699">rRNA-binding</keyword>
<keyword evidence="6 8" id="KW-0687">Ribonucleoprotein</keyword>
<evidence type="ECO:0000256" key="1">
    <source>
        <dbReference type="ARBA" id="ARBA00002500"/>
    </source>
</evidence>
<reference evidence="9" key="1">
    <citation type="journal article" date="2006" name="Mol. Biol. Evol.">
        <title>The chloroplast genome sequence of Chara vulgaris sheds new light into the closest green algal relatives of land plants.</title>
        <authorList>
            <person name="Turmel M."/>
            <person name="Otis C."/>
            <person name="Lemieux C."/>
        </authorList>
    </citation>
    <scope>NUCLEOTIDE SEQUENCE</scope>
    <source>
        <strain evidence="9">SAG 48.80</strain>
    </source>
</reference>
<comment type="function">
    <text evidence="1 8">Binds to 23S rRNA.</text>
</comment>
<dbReference type="Pfam" id="PF00276">
    <property type="entry name" value="Ribosomal_L23"/>
    <property type="match status" value="1"/>
</dbReference>
<dbReference type="GO" id="GO:1990904">
    <property type="term" value="C:ribonucleoprotein complex"/>
    <property type="evidence" value="ECO:0007669"/>
    <property type="project" value="UniProtKB-KW"/>
</dbReference>
<dbReference type="GO" id="GO:0019843">
    <property type="term" value="F:rRNA binding"/>
    <property type="evidence" value="ECO:0007669"/>
    <property type="project" value="UniProtKB-UniRule"/>
</dbReference>
<keyword evidence="5 8" id="KW-0689">Ribosomal protein</keyword>
<proteinExistence type="inferred from homology"/>
<dbReference type="HAMAP" id="MF_01369_B">
    <property type="entry name" value="Ribosomal_uL23_B"/>
    <property type="match status" value="1"/>
</dbReference>
<dbReference type="AlphaFoldDB" id="Q19VA7"/>
<dbReference type="PANTHER" id="PTHR11620">
    <property type="entry name" value="60S RIBOSOMAL PROTEIN L23A"/>
    <property type="match status" value="1"/>
</dbReference>
<dbReference type="RefSeq" id="YP_001019093.1">
    <property type="nucleotide sequence ID" value="NC_008822.1"/>
</dbReference>
<dbReference type="FunFam" id="3.30.70.330:FF:000001">
    <property type="entry name" value="50S ribosomal protein L23"/>
    <property type="match status" value="1"/>
</dbReference>
<comment type="similarity">
    <text evidence="2 8">Belongs to the universal ribosomal protein uL23 family.</text>
</comment>
<evidence type="ECO:0000256" key="6">
    <source>
        <dbReference type="ARBA" id="ARBA00023274"/>
    </source>
</evidence>
<geneLocation type="chloroplast" evidence="9"/>